<keyword evidence="2" id="KW-0472">Membrane</keyword>
<dbReference type="AlphaFoldDB" id="A0A5F1Z2D7"/>
<keyword evidence="4" id="KW-1185">Reference proteome</keyword>
<feature type="transmembrane region" description="Helical" evidence="2">
    <location>
        <begin position="539"/>
        <end position="561"/>
    </location>
</feature>
<evidence type="ECO:0000256" key="2">
    <source>
        <dbReference type="SAM" id="Phobius"/>
    </source>
</evidence>
<feature type="transmembrane region" description="Helical" evidence="2">
    <location>
        <begin position="1096"/>
        <end position="1114"/>
    </location>
</feature>
<proteinExistence type="predicted"/>
<feature type="transmembrane region" description="Helical" evidence="2">
    <location>
        <begin position="750"/>
        <end position="767"/>
    </location>
</feature>
<feature type="transmembrane region" description="Helical" evidence="2">
    <location>
        <begin position="779"/>
        <end position="798"/>
    </location>
</feature>
<feature type="transmembrane region" description="Helical" evidence="2">
    <location>
        <begin position="831"/>
        <end position="855"/>
    </location>
</feature>
<evidence type="ECO:0000313" key="3">
    <source>
        <dbReference type="EMBL" id="TGK33422.1"/>
    </source>
</evidence>
<feature type="transmembrane region" description="Helical" evidence="2">
    <location>
        <begin position="177"/>
        <end position="194"/>
    </location>
</feature>
<feature type="transmembrane region" description="Helical" evidence="2">
    <location>
        <begin position="652"/>
        <end position="671"/>
    </location>
</feature>
<feature type="transmembrane region" description="Helical" evidence="2">
    <location>
        <begin position="1199"/>
        <end position="1216"/>
    </location>
</feature>
<accession>A0A5F1Z2D7</accession>
<keyword evidence="2" id="KW-1133">Transmembrane helix</keyword>
<organism evidence="3 4">
    <name type="scientific">Leptospira gomenensis</name>
    <dbReference type="NCBI Taxonomy" id="2484974"/>
    <lineage>
        <taxon>Bacteria</taxon>
        <taxon>Pseudomonadati</taxon>
        <taxon>Spirochaetota</taxon>
        <taxon>Spirochaetia</taxon>
        <taxon>Leptospirales</taxon>
        <taxon>Leptospiraceae</taxon>
        <taxon>Leptospira</taxon>
    </lineage>
</organism>
<feature type="transmembrane region" description="Helical" evidence="2">
    <location>
        <begin position="939"/>
        <end position="957"/>
    </location>
</feature>
<feature type="transmembrane region" description="Helical" evidence="2">
    <location>
        <begin position="1039"/>
        <end position="1060"/>
    </location>
</feature>
<feature type="transmembrane region" description="Helical" evidence="2">
    <location>
        <begin position="442"/>
        <end position="461"/>
    </location>
</feature>
<feature type="transmembrane region" description="Helical" evidence="2">
    <location>
        <begin position="867"/>
        <end position="884"/>
    </location>
</feature>
<feature type="transmembrane region" description="Helical" evidence="2">
    <location>
        <begin position="391"/>
        <end position="410"/>
    </location>
</feature>
<feature type="transmembrane region" description="Helical" evidence="2">
    <location>
        <begin position="1066"/>
        <end position="1084"/>
    </location>
</feature>
<name>A0A5F1Z2D7_9LEPT</name>
<dbReference type="Proteomes" id="UP000298277">
    <property type="component" value="Unassembled WGS sequence"/>
</dbReference>
<feature type="transmembrane region" description="Helical" evidence="2">
    <location>
        <begin position="915"/>
        <end position="933"/>
    </location>
</feature>
<feature type="transmembrane region" description="Helical" evidence="2">
    <location>
        <begin position="473"/>
        <end position="490"/>
    </location>
</feature>
<feature type="transmembrane region" description="Helical" evidence="2">
    <location>
        <begin position="622"/>
        <end position="640"/>
    </location>
</feature>
<dbReference type="RefSeq" id="WP_135590279.1">
    <property type="nucleotide sequence ID" value="NZ_RQEZ01000035.1"/>
</dbReference>
<feature type="transmembrane region" description="Helical" evidence="2">
    <location>
        <begin position="206"/>
        <end position="228"/>
    </location>
</feature>
<feature type="transmembrane region" description="Helical" evidence="2">
    <location>
        <begin position="567"/>
        <end position="583"/>
    </location>
</feature>
<dbReference type="OrthoDB" id="344929at2"/>
<feature type="transmembrane region" description="Helical" evidence="2">
    <location>
        <begin position="265"/>
        <end position="290"/>
    </location>
</feature>
<sequence>METFLLFVLFLFGLYNFFHSRGLKRNVEELEERIRSLELSLKKGKPDERPAPSVSTSTSTIKTQETAVPISSANVAKEEKKEEVVSAKTESKPPVAAKTISSETKVKKETVSVSKKEPVPVVPLPPKEPGYLTLLWKKIEKPLSENWTGILGAVILVAGIGFLGIYALFILSAAYRCLLILGFAGTLFALSLWANAKPEFKNLSLALRSGAAAVFLFVALGAGFVDALKFLENRYFALGLLTLGIIANLFAGYRSKNETFASLHTILGLVAVCIPQSSNYTLVVLSSICIPGVIWNYREKRQIHLLVASTGFFAAHLYWNGSFFSTTKPQGAEILLPILCILPVFVGALLVHYKETLYRVKEFEGFPLASHLLNWAYLGISLVRYSQNSKLSTVVLFVSAGIVWFLSSMAKRKQIPWLFLTDRLVSQSLIILGVFSLRLWDLGNLSIVAVLALEILIFSFVCFKERSRFLERISLSLTVIVFGVLVFFSYKEFFQSAEPGSIVAESLATQIGYGALILTLVAFIGILERKFPEAKEELSLTSLLLTAMSLLAGGGLFSLYLNFSAETYGIWIPSIVLSALLISRKKLYSRRLLIVAAIATFLTTAYLWKTILFSGFQEPEKILTLCLPWLLPFLVYLKNCNVSSELGKTKRVYWPGAFGFTAHFVFTFYHYLDTKSSLLFGTFAILLSLIYLESGRRFRLREQENSEPDRERFSSSLFSLSFVLVVLFLLRHFTVEFQSSVLLAGIPARFWIEVLSGSVFLYWVLLPEEELSALGWLRSAQPLFWELILSIFVIGIYTEVPERIVSFVMSLAVFLVFILSRIVFLKTERFVLYSYFFFIWTNVEIFLGGEVAVFAAKSEFPWRERGFQIASIFVQLGAVFYVFPKAGLEGLESRFLGWTRFWKYPLRFFQKYQNLLPGYLGVFGIVASVYVYSKDIMSPISNLIVGPAWALLSILFLETGSRFGRKAKSQVAEVLADFLKRASWIGLIAFSIHYVYVDLQSSYFYLWILPASGWTALLGIFVWLYWATSEIKEAETVPFWKIVFPLLNEGCLLFLGLVAYSVIEESLISVTFALAALLVLEIGIRKKEVLSRFRWYGILFHLVSCFYLTFIVSTEDNPIVHWTQAKWIPGVLTILLLFLFVYRVYRGYGKQEIFFPMGLGFLKSVSDRTGTHLNSVVYYPFFMGIFLFLYWSFSSAVLTLFWAMLAFLIFLLGLLLKASWFRYLSLGMLLLCVGRLVFYDLSSSGTILKAVVFLGVGSILLLMNTIYNKYRDRF</sequence>
<evidence type="ECO:0000256" key="1">
    <source>
        <dbReference type="SAM" id="MobiDB-lite"/>
    </source>
</evidence>
<feature type="compositionally biased region" description="Basic and acidic residues" evidence="1">
    <location>
        <begin position="41"/>
        <end position="50"/>
    </location>
</feature>
<feature type="transmembrane region" description="Helical" evidence="2">
    <location>
        <begin position="235"/>
        <end position="253"/>
    </location>
</feature>
<feature type="region of interest" description="Disordered" evidence="1">
    <location>
        <begin position="41"/>
        <end position="66"/>
    </location>
</feature>
<protein>
    <submittedName>
        <fullName evidence="3">DUF2339 domain-containing protein</fullName>
    </submittedName>
</protein>
<keyword evidence="2" id="KW-0812">Transmembrane</keyword>
<feature type="transmembrane region" description="Helical" evidence="2">
    <location>
        <begin position="1247"/>
        <end position="1267"/>
    </location>
</feature>
<feature type="transmembrane region" description="Helical" evidence="2">
    <location>
        <begin position="804"/>
        <end position="824"/>
    </location>
</feature>
<dbReference type="EMBL" id="RQFA01000046">
    <property type="protein sequence ID" value="TGK33422.1"/>
    <property type="molecule type" value="Genomic_DNA"/>
</dbReference>
<comment type="caution">
    <text evidence="3">The sequence shown here is derived from an EMBL/GenBank/DDBJ whole genome shotgun (WGS) entry which is preliminary data.</text>
</comment>
<feature type="transmembrane region" description="Helical" evidence="2">
    <location>
        <begin position="1126"/>
        <end position="1145"/>
    </location>
</feature>
<feature type="transmembrane region" description="Helical" evidence="2">
    <location>
        <begin position="592"/>
        <end position="616"/>
    </location>
</feature>
<feature type="transmembrane region" description="Helical" evidence="2">
    <location>
        <begin position="1223"/>
        <end position="1241"/>
    </location>
</feature>
<feature type="transmembrane region" description="Helical" evidence="2">
    <location>
        <begin position="1003"/>
        <end position="1027"/>
    </location>
</feature>
<feature type="transmembrane region" description="Helical" evidence="2">
    <location>
        <begin position="147"/>
        <end position="170"/>
    </location>
</feature>
<feature type="transmembrane region" description="Helical" evidence="2">
    <location>
        <begin position="677"/>
        <end position="692"/>
    </location>
</feature>
<reference evidence="3" key="1">
    <citation type="journal article" date="2019" name="PLoS Negl. Trop. Dis.">
        <title>Revisiting the worldwide diversity of Leptospira species in the environment.</title>
        <authorList>
            <person name="Vincent A.T."/>
            <person name="Schiettekatte O."/>
            <person name="Bourhy P."/>
            <person name="Veyrier F.J."/>
            <person name="Picardeau M."/>
        </authorList>
    </citation>
    <scope>NUCLEOTIDE SEQUENCE [LARGE SCALE GENOMIC DNA]</scope>
    <source>
        <strain evidence="3">201800299</strain>
    </source>
</reference>
<feature type="transmembrane region" description="Helical" evidence="2">
    <location>
        <begin position="978"/>
        <end position="997"/>
    </location>
</feature>
<feature type="transmembrane region" description="Helical" evidence="2">
    <location>
        <begin position="334"/>
        <end position="353"/>
    </location>
</feature>
<feature type="transmembrane region" description="Helical" evidence="2">
    <location>
        <begin position="510"/>
        <end position="527"/>
    </location>
</feature>
<feature type="transmembrane region" description="Helical" evidence="2">
    <location>
        <begin position="1176"/>
        <end position="1193"/>
    </location>
</feature>
<feature type="compositionally biased region" description="Polar residues" evidence="1">
    <location>
        <begin position="53"/>
        <end position="66"/>
    </location>
</feature>
<feature type="transmembrane region" description="Helical" evidence="2">
    <location>
        <begin position="713"/>
        <end position="730"/>
    </location>
</feature>
<evidence type="ECO:0000313" key="4">
    <source>
        <dbReference type="Proteomes" id="UP000298277"/>
    </source>
</evidence>
<gene>
    <name evidence="3" type="ORF">EHQ17_11585</name>
</gene>
<feature type="transmembrane region" description="Helical" evidence="2">
    <location>
        <begin position="302"/>
        <end position="319"/>
    </location>
</feature>